<feature type="signal peptide" evidence="1">
    <location>
        <begin position="1"/>
        <end position="19"/>
    </location>
</feature>
<dbReference type="EMBL" id="JASNJE010000017">
    <property type="protein sequence ID" value="MDK3074275.1"/>
    <property type="molecule type" value="Genomic_DNA"/>
</dbReference>
<accession>A0ABT7FGK6</accession>
<keyword evidence="3" id="KW-1185">Reference proteome</keyword>
<keyword evidence="1" id="KW-0732">Signal</keyword>
<protein>
    <submittedName>
        <fullName evidence="2">DUF302 domain-containing protein</fullName>
    </submittedName>
</protein>
<reference evidence="2 3" key="1">
    <citation type="submission" date="2023-05" db="EMBL/GenBank/DDBJ databases">
        <title>Sedimentitalea sp. nov. JM2-8.</title>
        <authorList>
            <person name="Huang J."/>
        </authorList>
    </citation>
    <scope>NUCLEOTIDE SEQUENCE [LARGE SCALE GENOMIC DNA]</scope>
    <source>
        <strain evidence="2 3">JM2-8</strain>
    </source>
</reference>
<evidence type="ECO:0000313" key="2">
    <source>
        <dbReference type="EMBL" id="MDK3074275.1"/>
    </source>
</evidence>
<dbReference type="Proteomes" id="UP001227126">
    <property type="component" value="Unassembled WGS sequence"/>
</dbReference>
<gene>
    <name evidence="2" type="ORF">QO034_14250</name>
</gene>
<organism evidence="2 3">
    <name type="scientific">Sedimentitalea xiamensis</name>
    <dbReference type="NCBI Taxonomy" id="3050037"/>
    <lineage>
        <taxon>Bacteria</taxon>
        <taxon>Pseudomonadati</taxon>
        <taxon>Pseudomonadota</taxon>
        <taxon>Alphaproteobacteria</taxon>
        <taxon>Rhodobacterales</taxon>
        <taxon>Paracoccaceae</taxon>
        <taxon>Sedimentitalea</taxon>
    </lineage>
</organism>
<evidence type="ECO:0000256" key="1">
    <source>
        <dbReference type="SAM" id="SignalP"/>
    </source>
</evidence>
<comment type="caution">
    <text evidence="2">The sequence shown here is derived from an EMBL/GenBank/DDBJ whole genome shotgun (WGS) entry which is preliminary data.</text>
</comment>
<sequence>MKHLLLAALAALVVQPAMAQDMVTYQTEQGFDDVVFGLESAILDQGLVIDHVSHVGDMLERTRADVGSDVVLFEKADVYSFCSATLSRKVMEADPMNIRFCPYDIFVATFPGAPDAALVGYRTMPEGAMKEVEALLDTIARSAAGLD</sequence>
<dbReference type="Gene3D" id="3.30.310.70">
    <property type="entry name" value="TT1751-like domain"/>
    <property type="match status" value="1"/>
</dbReference>
<dbReference type="SUPFAM" id="SSF103247">
    <property type="entry name" value="TT1751-like"/>
    <property type="match status" value="1"/>
</dbReference>
<dbReference type="RefSeq" id="WP_284486207.1">
    <property type="nucleotide sequence ID" value="NZ_JASNJE010000017.1"/>
</dbReference>
<proteinExistence type="predicted"/>
<feature type="chain" id="PRO_5045172482" evidence="1">
    <location>
        <begin position="20"/>
        <end position="147"/>
    </location>
</feature>
<dbReference type="InterPro" id="IPR035923">
    <property type="entry name" value="TT1751-like_sf"/>
</dbReference>
<evidence type="ECO:0000313" key="3">
    <source>
        <dbReference type="Proteomes" id="UP001227126"/>
    </source>
</evidence>
<name>A0ABT7FGK6_9RHOB</name>